<accession>A0A0V1DVV8</accession>
<reference evidence="1 2" key="1">
    <citation type="submission" date="2015-01" db="EMBL/GenBank/DDBJ databases">
        <title>Evolution of Trichinella species and genotypes.</title>
        <authorList>
            <person name="Korhonen P.K."/>
            <person name="Edoardo P."/>
            <person name="Giuseppe L.R."/>
            <person name="Gasser R.B."/>
        </authorList>
    </citation>
    <scope>NUCLEOTIDE SEQUENCE [LARGE SCALE GENOMIC DNA]</scope>
    <source>
        <strain evidence="1">ISS1029</strain>
    </source>
</reference>
<feature type="non-terminal residue" evidence="1">
    <location>
        <position position="49"/>
    </location>
</feature>
<name>A0A0V1DVV8_9BILA</name>
<evidence type="ECO:0000313" key="2">
    <source>
        <dbReference type="Proteomes" id="UP000055024"/>
    </source>
</evidence>
<protein>
    <submittedName>
        <fullName evidence="1">Uncharacterized protein</fullName>
    </submittedName>
</protein>
<evidence type="ECO:0000313" key="1">
    <source>
        <dbReference type="EMBL" id="KRY65685.1"/>
    </source>
</evidence>
<organism evidence="1 2">
    <name type="scientific">Trichinella zimbabwensis</name>
    <dbReference type="NCBI Taxonomy" id="268475"/>
    <lineage>
        <taxon>Eukaryota</taxon>
        <taxon>Metazoa</taxon>
        <taxon>Ecdysozoa</taxon>
        <taxon>Nematoda</taxon>
        <taxon>Enoplea</taxon>
        <taxon>Dorylaimia</taxon>
        <taxon>Trichinellida</taxon>
        <taxon>Trichinellidae</taxon>
        <taxon>Trichinella</taxon>
    </lineage>
</organism>
<keyword evidence="2" id="KW-1185">Reference proteome</keyword>
<dbReference type="AlphaFoldDB" id="A0A0V1DVV8"/>
<dbReference type="EMBL" id="JYDP01007590">
    <property type="protein sequence ID" value="KRY65685.1"/>
    <property type="molecule type" value="Genomic_DNA"/>
</dbReference>
<comment type="caution">
    <text evidence="1">The sequence shown here is derived from an EMBL/GenBank/DDBJ whole genome shotgun (WGS) entry which is preliminary data.</text>
</comment>
<dbReference type="Proteomes" id="UP000055024">
    <property type="component" value="Unassembled WGS sequence"/>
</dbReference>
<gene>
    <name evidence="1" type="ORF">T11_11134</name>
</gene>
<sequence length="49" mass="6036">MQIPLCRLQHLWRVILRGRMNRLSSSINRLQFTVALRYQICMKNVHRRE</sequence>
<proteinExistence type="predicted"/>